<sequence length="208" mass="24031">MDIESYIGKEKQLISRLEREHAAANVYEKRGDQGNLDLAEDEIKLLRTGLYLKAHTEAANSAVKALDERIARLMESEERAEKKNAELMLRIIDWERSFDSSYKELMGRVETSMKTLEDRNREFIKATKEQEDAFKARNMELTKKIEEAEKRLDETGGIARTELSQLVASIKSAQSDFESSINEKLEQDKQTIDKIKYMLSTMSDIIKM</sequence>
<dbReference type="Proteomes" id="UP001320159">
    <property type="component" value="Unassembled WGS sequence"/>
</dbReference>
<evidence type="ECO:0000256" key="1">
    <source>
        <dbReference type="SAM" id="Coils"/>
    </source>
</evidence>
<dbReference type="RefSeq" id="WP_230742833.1">
    <property type="nucleotide sequence ID" value="NZ_PGCK01000012.1"/>
</dbReference>
<feature type="coiled-coil region" evidence="1">
    <location>
        <begin position="63"/>
        <end position="90"/>
    </location>
</feature>
<protein>
    <submittedName>
        <fullName evidence="2">Uncharacterized protein</fullName>
    </submittedName>
</protein>
<organism evidence="2 3">
    <name type="scientific">Methanooceanicella nereidis</name>
    <dbReference type="NCBI Taxonomy" id="2052831"/>
    <lineage>
        <taxon>Archaea</taxon>
        <taxon>Methanobacteriati</taxon>
        <taxon>Methanobacteriota</taxon>
        <taxon>Stenosarchaea group</taxon>
        <taxon>Methanomicrobia</taxon>
        <taxon>Methanocellales</taxon>
        <taxon>Methanocellaceae</taxon>
        <taxon>Methanooceanicella</taxon>
    </lineage>
</organism>
<dbReference type="EMBL" id="PGCK01000012">
    <property type="protein sequence ID" value="MCD1295972.1"/>
    <property type="molecule type" value="Genomic_DNA"/>
</dbReference>
<reference evidence="2 3" key="1">
    <citation type="submission" date="2017-11" db="EMBL/GenBank/DDBJ databases">
        <title>Isolation and Characterization of Family Methanocellaceae Species from Potential Methane Hydrate Area Offshore Southwestern Taiwan.</title>
        <authorList>
            <person name="Zhang W.-L."/>
            <person name="Chen W.-C."/>
            <person name="Lai M.-C."/>
            <person name="Chen S.-C."/>
        </authorList>
    </citation>
    <scope>NUCLEOTIDE SEQUENCE [LARGE SCALE GENOMIC DNA]</scope>
    <source>
        <strain evidence="2 3">CWC-04</strain>
    </source>
</reference>
<accession>A0AAP2RF82</accession>
<proteinExistence type="predicted"/>
<evidence type="ECO:0000313" key="2">
    <source>
        <dbReference type="EMBL" id="MCD1295972.1"/>
    </source>
</evidence>
<name>A0AAP2RF82_9EURY</name>
<feature type="coiled-coil region" evidence="1">
    <location>
        <begin position="124"/>
        <end position="158"/>
    </location>
</feature>
<dbReference type="AlphaFoldDB" id="A0AAP2RF82"/>
<evidence type="ECO:0000313" key="3">
    <source>
        <dbReference type="Proteomes" id="UP001320159"/>
    </source>
</evidence>
<comment type="caution">
    <text evidence="2">The sequence shown here is derived from an EMBL/GenBank/DDBJ whole genome shotgun (WGS) entry which is preliminary data.</text>
</comment>
<keyword evidence="1" id="KW-0175">Coiled coil</keyword>
<keyword evidence="3" id="KW-1185">Reference proteome</keyword>
<gene>
    <name evidence="2" type="ORF">CUJ83_13295</name>
</gene>